<keyword evidence="1 5" id="KW-0808">Transferase</keyword>
<dbReference type="SUPFAM" id="SSF56042">
    <property type="entry name" value="PurM C-terminal domain-like"/>
    <property type="match status" value="1"/>
</dbReference>
<dbReference type="CDD" id="cd02194">
    <property type="entry name" value="ThiL"/>
    <property type="match status" value="1"/>
</dbReference>
<evidence type="ECO:0000313" key="5">
    <source>
        <dbReference type="EMBL" id="TMQ66098.1"/>
    </source>
</evidence>
<feature type="binding site" evidence="1">
    <location>
        <position position="117"/>
    </location>
    <ligand>
        <name>Mg(2+)</name>
        <dbReference type="ChEBI" id="CHEBI:18420"/>
        <label>2</label>
    </ligand>
</feature>
<feature type="binding site" evidence="1">
    <location>
        <position position="191"/>
    </location>
    <ligand>
        <name>ATP</name>
        <dbReference type="ChEBI" id="CHEBI:30616"/>
    </ligand>
</feature>
<feature type="binding site" evidence="1">
    <location>
        <position position="262"/>
    </location>
    <ligand>
        <name>Mg(2+)</name>
        <dbReference type="ChEBI" id="CHEBI:18420"/>
        <label>5</label>
    </ligand>
</feature>
<feature type="binding site" evidence="1">
    <location>
        <position position="312"/>
    </location>
    <ligand>
        <name>substrate</name>
    </ligand>
</feature>
<sequence>MGPLWPAPHLRSGGGTPAARGGPVRHAALERARSRSVTVPTLRDVGEFEALRRLTRRNPRGQGVVIGPGDDAAVLEPRAGRDLVATTDALVEGRHFLPAWLENGERGARLAAANLSDLAAMAATPRWALLSAGVRAEHDIDSLLALQDGLARALGAHGAVIAGGNLTAAEGPEWFALTLLGEVERGRMWTRRGARLGDLLVVTGFPGRAGAGCQLARTLEDQARRGEWQPLMDAWLRPSPRVTFAVALAMAGTVTAAIDVSDGVASDLAHLCEASGVGAEIDEESVDGDPWLERAARALGVPSLDLCLGASDDYELMLAIRPDGRSACEQVAAAHDLSIRFVGRITDAPGSMMMRARDGARRTIQAQGFDHFRR</sequence>
<dbReference type="GO" id="GO:0009229">
    <property type="term" value="P:thiamine diphosphate biosynthetic process"/>
    <property type="evidence" value="ECO:0007669"/>
    <property type="project" value="UniProtKB-UniRule"/>
</dbReference>
<dbReference type="AlphaFoldDB" id="A0A538TR68"/>
<dbReference type="InterPro" id="IPR036921">
    <property type="entry name" value="PurM-like_N_sf"/>
</dbReference>
<evidence type="ECO:0000259" key="3">
    <source>
        <dbReference type="Pfam" id="PF00586"/>
    </source>
</evidence>
<dbReference type="HAMAP" id="MF_02128">
    <property type="entry name" value="TMP_kinase"/>
    <property type="match status" value="1"/>
</dbReference>
<gene>
    <name evidence="1 5" type="primary">thiL</name>
    <name evidence="5" type="ORF">E6K78_06865</name>
</gene>
<dbReference type="PIRSF" id="PIRSF005303">
    <property type="entry name" value="Thiam_monoph_kin"/>
    <property type="match status" value="1"/>
</dbReference>
<feature type="binding site" evidence="1">
    <location>
        <position position="369"/>
    </location>
    <ligand>
        <name>substrate</name>
    </ligand>
</feature>
<keyword evidence="1" id="KW-0460">Magnesium</keyword>
<feature type="binding site" evidence="1">
    <location>
        <position position="95"/>
    </location>
    <ligand>
        <name>substrate</name>
    </ligand>
</feature>
<dbReference type="SUPFAM" id="SSF55326">
    <property type="entry name" value="PurM N-terminal domain-like"/>
    <property type="match status" value="1"/>
</dbReference>
<feature type="binding site" evidence="1">
    <location>
        <position position="87"/>
    </location>
    <ligand>
        <name>Mg(2+)</name>
        <dbReference type="ChEBI" id="CHEBI:18420"/>
        <label>1</label>
    </ligand>
</feature>
<dbReference type="Gene3D" id="3.30.1330.10">
    <property type="entry name" value="PurM-like, N-terminal domain"/>
    <property type="match status" value="1"/>
</dbReference>
<feature type="binding site" evidence="1">
    <location>
        <position position="88"/>
    </location>
    <ligand>
        <name>Mg(2+)</name>
        <dbReference type="ChEBI" id="CHEBI:18420"/>
        <label>1</label>
    </ligand>
</feature>
<accession>A0A538TR68</accession>
<feature type="binding site" evidence="1">
    <location>
        <position position="261"/>
    </location>
    <ligand>
        <name>ATP</name>
        <dbReference type="ChEBI" id="CHEBI:30616"/>
    </ligand>
</feature>
<dbReference type="Pfam" id="PF02769">
    <property type="entry name" value="AIRS_C"/>
    <property type="match status" value="1"/>
</dbReference>
<feature type="binding site" evidence="1">
    <location>
        <position position="86"/>
    </location>
    <ligand>
        <name>Mg(2+)</name>
        <dbReference type="ChEBI" id="CHEBI:18420"/>
        <label>4</label>
    </ligand>
</feature>
<protein>
    <recommendedName>
        <fullName evidence="1">Thiamine-monophosphate kinase</fullName>
        <shortName evidence="1">TMP kinase</shortName>
        <shortName evidence="1">Thiamine-phosphate kinase</shortName>
        <ecNumber evidence="1">2.7.4.16</ecNumber>
    </recommendedName>
</protein>
<dbReference type="PANTHER" id="PTHR30270:SF0">
    <property type="entry name" value="THIAMINE-MONOPHOSPHATE KINASE"/>
    <property type="match status" value="1"/>
</dbReference>
<feature type="binding site" evidence="1">
    <location>
        <begin position="164"/>
        <end position="165"/>
    </location>
    <ligand>
        <name>ATP</name>
        <dbReference type="ChEBI" id="CHEBI:30616"/>
    </ligand>
</feature>
<dbReference type="Pfam" id="PF00586">
    <property type="entry name" value="AIRS"/>
    <property type="match status" value="1"/>
</dbReference>
<feature type="binding site" evidence="1">
    <location>
        <position position="71"/>
    </location>
    <ligand>
        <name>Mg(2+)</name>
        <dbReference type="ChEBI" id="CHEBI:18420"/>
        <label>4</label>
    </ligand>
</feature>
<comment type="similarity">
    <text evidence="1">Belongs to the thiamine-monophosphate kinase family.</text>
</comment>
<dbReference type="InterPro" id="IPR016188">
    <property type="entry name" value="PurM-like_N"/>
</dbReference>
<comment type="caution">
    <text evidence="5">The sequence shown here is derived from an EMBL/GenBank/DDBJ whole genome shotgun (WGS) entry which is preliminary data.</text>
</comment>
<keyword evidence="1" id="KW-0784">Thiamine biosynthesis</keyword>
<feature type="binding site" evidence="1">
    <location>
        <position position="117"/>
    </location>
    <ligand>
        <name>Mg(2+)</name>
        <dbReference type="ChEBI" id="CHEBI:18420"/>
        <label>4</label>
    </ligand>
</feature>
<dbReference type="GO" id="GO:0000287">
    <property type="term" value="F:magnesium ion binding"/>
    <property type="evidence" value="ECO:0007669"/>
    <property type="project" value="UniProtKB-UniRule"/>
</dbReference>
<comment type="pathway">
    <text evidence="1">Cofactor biosynthesis; thiamine diphosphate biosynthesis; thiamine diphosphate from thiamine phosphate: step 1/1.</text>
</comment>
<dbReference type="EMBL" id="VBOY01000062">
    <property type="protein sequence ID" value="TMQ66098.1"/>
    <property type="molecule type" value="Genomic_DNA"/>
</dbReference>
<feature type="region of interest" description="Disordered" evidence="2">
    <location>
        <begin position="1"/>
        <end position="23"/>
    </location>
</feature>
<feature type="binding site" evidence="1">
    <location>
        <position position="88"/>
    </location>
    <ligand>
        <name>Mg(2+)</name>
        <dbReference type="ChEBI" id="CHEBI:18420"/>
        <label>2</label>
    </ligand>
</feature>
<dbReference type="InterPro" id="IPR010918">
    <property type="entry name" value="PurM-like_C_dom"/>
</dbReference>
<feature type="binding site" evidence="1">
    <location>
        <position position="71"/>
    </location>
    <ligand>
        <name>Mg(2+)</name>
        <dbReference type="ChEBI" id="CHEBI:18420"/>
        <label>3</label>
    </ligand>
</feature>
<feature type="binding site" evidence="1">
    <location>
        <position position="165"/>
    </location>
    <ligand>
        <name>Mg(2+)</name>
        <dbReference type="ChEBI" id="CHEBI:18420"/>
        <label>1</label>
    </ligand>
</feature>
<keyword evidence="1" id="KW-0547">Nucleotide-binding</keyword>
<dbReference type="GO" id="GO:0009228">
    <property type="term" value="P:thiamine biosynthetic process"/>
    <property type="evidence" value="ECO:0007669"/>
    <property type="project" value="UniProtKB-KW"/>
</dbReference>
<evidence type="ECO:0000259" key="4">
    <source>
        <dbReference type="Pfam" id="PF02769"/>
    </source>
</evidence>
<dbReference type="NCBIfam" id="TIGR01379">
    <property type="entry name" value="thiL"/>
    <property type="match status" value="1"/>
</dbReference>
<organism evidence="5 6">
    <name type="scientific">Eiseniibacteriota bacterium</name>
    <dbReference type="NCBI Taxonomy" id="2212470"/>
    <lineage>
        <taxon>Bacteria</taxon>
        <taxon>Candidatus Eiseniibacteriota</taxon>
    </lineage>
</organism>
<dbReference type="Proteomes" id="UP000316609">
    <property type="component" value="Unassembled WGS sequence"/>
</dbReference>
<dbReference type="PANTHER" id="PTHR30270">
    <property type="entry name" value="THIAMINE-MONOPHOSPHATE KINASE"/>
    <property type="match status" value="1"/>
</dbReference>
<evidence type="ECO:0000256" key="1">
    <source>
        <dbReference type="HAMAP-Rule" id="MF_02128"/>
    </source>
</evidence>
<keyword evidence="1" id="KW-0479">Metal-binding</keyword>
<feature type="binding site" evidence="1">
    <location>
        <position position="259"/>
    </location>
    <ligand>
        <name>Mg(2+)</name>
        <dbReference type="ChEBI" id="CHEBI:18420"/>
        <label>3</label>
    </ligand>
</feature>
<feature type="binding site" evidence="1">
    <location>
        <position position="117"/>
    </location>
    <ligand>
        <name>Mg(2+)</name>
        <dbReference type="ChEBI" id="CHEBI:18420"/>
        <label>3</label>
    </ligand>
</feature>
<dbReference type="InterPro" id="IPR006283">
    <property type="entry name" value="ThiL-like"/>
</dbReference>
<evidence type="ECO:0000256" key="2">
    <source>
        <dbReference type="SAM" id="MobiDB-lite"/>
    </source>
</evidence>
<dbReference type="GO" id="GO:0009030">
    <property type="term" value="F:thiamine-phosphate kinase activity"/>
    <property type="evidence" value="ECO:0007669"/>
    <property type="project" value="UniProtKB-UniRule"/>
</dbReference>
<name>A0A538TR68_UNCEI</name>
<keyword evidence="1" id="KW-0067">ATP-binding</keyword>
<dbReference type="Gene3D" id="3.90.650.10">
    <property type="entry name" value="PurM-like C-terminal domain"/>
    <property type="match status" value="1"/>
</dbReference>
<feature type="domain" description="PurM-like C-terminal" evidence="4">
    <location>
        <begin position="197"/>
        <end position="350"/>
    </location>
</feature>
<dbReference type="EC" id="2.7.4.16" evidence="1"/>
<dbReference type="GO" id="GO:0005524">
    <property type="term" value="F:ATP binding"/>
    <property type="evidence" value="ECO:0007669"/>
    <property type="project" value="UniProtKB-UniRule"/>
</dbReference>
<feature type="domain" description="PurM-like N-terminal" evidence="3">
    <location>
        <begin position="69"/>
        <end position="182"/>
    </location>
</feature>
<dbReference type="UniPathway" id="UPA00060">
    <property type="reaction ID" value="UER00142"/>
</dbReference>
<comment type="catalytic activity">
    <reaction evidence="1">
        <text>thiamine phosphate + ATP = thiamine diphosphate + ADP</text>
        <dbReference type="Rhea" id="RHEA:15913"/>
        <dbReference type="ChEBI" id="CHEBI:30616"/>
        <dbReference type="ChEBI" id="CHEBI:37575"/>
        <dbReference type="ChEBI" id="CHEBI:58937"/>
        <dbReference type="ChEBI" id="CHEBI:456216"/>
        <dbReference type="EC" id="2.7.4.16"/>
    </reaction>
</comment>
<comment type="caution">
    <text evidence="1">Lacks conserved residue(s) required for the propagation of feature annotation.</text>
</comment>
<keyword evidence="1 5" id="KW-0418">Kinase</keyword>
<proteinExistence type="inferred from homology"/>
<dbReference type="InterPro" id="IPR036676">
    <property type="entry name" value="PurM-like_C_sf"/>
</dbReference>
<reference evidence="5 6" key="1">
    <citation type="journal article" date="2019" name="Nat. Microbiol.">
        <title>Mediterranean grassland soil C-N compound turnover is dependent on rainfall and depth, and is mediated by genomically divergent microorganisms.</title>
        <authorList>
            <person name="Diamond S."/>
            <person name="Andeer P.F."/>
            <person name="Li Z."/>
            <person name="Crits-Christoph A."/>
            <person name="Burstein D."/>
            <person name="Anantharaman K."/>
            <person name="Lane K.R."/>
            <person name="Thomas B.C."/>
            <person name="Pan C."/>
            <person name="Northen T.R."/>
            <person name="Banfield J.F."/>
        </authorList>
    </citation>
    <scope>NUCLEOTIDE SEQUENCE [LARGE SCALE GENOMIC DNA]</scope>
    <source>
        <strain evidence="5">WS_8</strain>
    </source>
</reference>
<evidence type="ECO:0000313" key="6">
    <source>
        <dbReference type="Proteomes" id="UP000316609"/>
    </source>
</evidence>
<comment type="function">
    <text evidence="1">Catalyzes the ATP-dependent phosphorylation of thiamine-monophosphate (TMP) to form thiamine-pyrophosphate (TPP), the active form of vitamin B1.</text>
</comment>
<comment type="miscellaneous">
    <text evidence="1">Reaction mechanism of ThiL seems to utilize a direct, inline transfer of the gamma-phosphate of ATP to TMP rather than a phosphorylated enzyme intermediate.</text>
</comment>